<dbReference type="PROSITE" id="PS51007">
    <property type="entry name" value="CYTC"/>
    <property type="match status" value="1"/>
</dbReference>
<protein>
    <submittedName>
        <fullName evidence="8">C-type cytochrome</fullName>
    </submittedName>
</protein>
<evidence type="ECO:0000256" key="1">
    <source>
        <dbReference type="ARBA" id="ARBA00022617"/>
    </source>
</evidence>
<organism evidence="8">
    <name type="scientific">Thiolapillus brandeum</name>
    <dbReference type="NCBI Taxonomy" id="1076588"/>
    <lineage>
        <taxon>Bacteria</taxon>
        <taxon>Pseudomonadati</taxon>
        <taxon>Pseudomonadota</taxon>
        <taxon>Gammaproteobacteria</taxon>
        <taxon>Chromatiales</taxon>
        <taxon>Sedimenticolaceae</taxon>
        <taxon>Thiolapillus</taxon>
    </lineage>
</organism>
<feature type="region of interest" description="Disordered" evidence="5">
    <location>
        <begin position="157"/>
        <end position="178"/>
    </location>
</feature>
<dbReference type="PANTHER" id="PTHR35008">
    <property type="entry name" value="BLL4482 PROTEIN-RELATED"/>
    <property type="match status" value="1"/>
</dbReference>
<dbReference type="Gene3D" id="1.10.760.10">
    <property type="entry name" value="Cytochrome c-like domain"/>
    <property type="match status" value="1"/>
</dbReference>
<dbReference type="InterPro" id="IPR009056">
    <property type="entry name" value="Cyt_c-like_dom"/>
</dbReference>
<evidence type="ECO:0000256" key="3">
    <source>
        <dbReference type="ARBA" id="ARBA00023004"/>
    </source>
</evidence>
<name>A0A831RW89_9GAMM</name>
<sequence>MVPAFLLSCGLLLAPAVGSAAETNDKAGDANRGATSWSQNCNRCHNMRSPTEFRDELWRTIITHMRLRAGLTGQQQRDILAFMQASNNPAPVASVSVAEPVTGGTKRSGEQIYGSTCIACHGADGKGVLPGTPDFTDKGGRLSKSDEVLLRHITEGFQSPGSPMAMPAKGGNPSLTPSEISEVLSYLRKQFSR</sequence>
<evidence type="ECO:0000256" key="6">
    <source>
        <dbReference type="SAM" id="SignalP"/>
    </source>
</evidence>
<feature type="domain" description="Cytochrome c" evidence="7">
    <location>
        <begin position="104"/>
        <end position="191"/>
    </location>
</feature>
<keyword evidence="3 4" id="KW-0408">Iron</keyword>
<dbReference type="InterPro" id="IPR051459">
    <property type="entry name" value="Cytochrome_c-type_DH"/>
</dbReference>
<feature type="chain" id="PRO_5033033418" evidence="6">
    <location>
        <begin position="21"/>
        <end position="193"/>
    </location>
</feature>
<keyword evidence="1 4" id="KW-0349">Heme</keyword>
<dbReference type="Proteomes" id="UP000886339">
    <property type="component" value="Unassembled WGS sequence"/>
</dbReference>
<dbReference type="AlphaFoldDB" id="A0A831RW89"/>
<proteinExistence type="predicted"/>
<evidence type="ECO:0000256" key="4">
    <source>
        <dbReference type="PROSITE-ProRule" id="PRU00433"/>
    </source>
</evidence>
<dbReference type="EMBL" id="DRLF01000015">
    <property type="protein sequence ID" value="HEC05288.1"/>
    <property type="molecule type" value="Genomic_DNA"/>
</dbReference>
<dbReference type="GO" id="GO:0009055">
    <property type="term" value="F:electron transfer activity"/>
    <property type="evidence" value="ECO:0007669"/>
    <property type="project" value="InterPro"/>
</dbReference>
<accession>A0A831RW89</accession>
<evidence type="ECO:0000259" key="7">
    <source>
        <dbReference type="PROSITE" id="PS51007"/>
    </source>
</evidence>
<evidence type="ECO:0000313" key="8">
    <source>
        <dbReference type="EMBL" id="HEC05288.1"/>
    </source>
</evidence>
<gene>
    <name evidence="8" type="ORF">ENJ12_00415</name>
</gene>
<dbReference type="GO" id="GO:0020037">
    <property type="term" value="F:heme binding"/>
    <property type="evidence" value="ECO:0007669"/>
    <property type="project" value="InterPro"/>
</dbReference>
<comment type="caution">
    <text evidence="8">The sequence shown here is derived from an EMBL/GenBank/DDBJ whole genome shotgun (WGS) entry which is preliminary data.</text>
</comment>
<evidence type="ECO:0000256" key="2">
    <source>
        <dbReference type="ARBA" id="ARBA00022723"/>
    </source>
</evidence>
<dbReference type="GO" id="GO:0046872">
    <property type="term" value="F:metal ion binding"/>
    <property type="evidence" value="ECO:0007669"/>
    <property type="project" value="UniProtKB-KW"/>
</dbReference>
<dbReference type="SUPFAM" id="SSF46626">
    <property type="entry name" value="Cytochrome c"/>
    <property type="match status" value="2"/>
</dbReference>
<feature type="signal peptide" evidence="6">
    <location>
        <begin position="1"/>
        <end position="20"/>
    </location>
</feature>
<reference evidence="8" key="1">
    <citation type="journal article" date="2020" name="mSystems">
        <title>Genome- and Community-Level Interaction Insights into Carbon Utilization and Element Cycling Functions of Hydrothermarchaeota in Hydrothermal Sediment.</title>
        <authorList>
            <person name="Zhou Z."/>
            <person name="Liu Y."/>
            <person name="Xu W."/>
            <person name="Pan J."/>
            <person name="Luo Z.H."/>
            <person name="Li M."/>
        </authorList>
    </citation>
    <scope>NUCLEOTIDE SEQUENCE [LARGE SCALE GENOMIC DNA]</scope>
    <source>
        <strain evidence="8">HyVt-458</strain>
    </source>
</reference>
<dbReference type="Pfam" id="PF13442">
    <property type="entry name" value="Cytochrome_CBB3"/>
    <property type="match status" value="1"/>
</dbReference>
<dbReference type="InterPro" id="IPR036909">
    <property type="entry name" value="Cyt_c-like_dom_sf"/>
</dbReference>
<evidence type="ECO:0000256" key="5">
    <source>
        <dbReference type="SAM" id="MobiDB-lite"/>
    </source>
</evidence>
<dbReference type="PANTHER" id="PTHR35008:SF8">
    <property type="entry name" value="ALCOHOL DEHYDROGENASE CYTOCHROME C SUBUNIT"/>
    <property type="match status" value="1"/>
</dbReference>
<keyword evidence="6" id="KW-0732">Signal</keyword>
<keyword evidence="2 4" id="KW-0479">Metal-binding</keyword>